<name>A0AAN6WHF9_9PEZI</name>
<reference evidence="1" key="1">
    <citation type="journal article" date="2023" name="Mol. Phylogenet. Evol.">
        <title>Genome-scale phylogeny and comparative genomics of the fungal order Sordariales.</title>
        <authorList>
            <person name="Hensen N."/>
            <person name="Bonometti L."/>
            <person name="Westerberg I."/>
            <person name="Brannstrom I.O."/>
            <person name="Guillou S."/>
            <person name="Cros-Aarteil S."/>
            <person name="Calhoun S."/>
            <person name="Haridas S."/>
            <person name="Kuo A."/>
            <person name="Mondo S."/>
            <person name="Pangilinan J."/>
            <person name="Riley R."/>
            <person name="LaButti K."/>
            <person name="Andreopoulos B."/>
            <person name="Lipzen A."/>
            <person name="Chen C."/>
            <person name="Yan M."/>
            <person name="Daum C."/>
            <person name="Ng V."/>
            <person name="Clum A."/>
            <person name="Steindorff A."/>
            <person name="Ohm R.A."/>
            <person name="Martin F."/>
            <person name="Silar P."/>
            <person name="Natvig D.O."/>
            <person name="Lalanne C."/>
            <person name="Gautier V."/>
            <person name="Ament-Velasquez S.L."/>
            <person name="Kruys A."/>
            <person name="Hutchinson M.I."/>
            <person name="Powell A.J."/>
            <person name="Barry K."/>
            <person name="Miller A.N."/>
            <person name="Grigoriev I.V."/>
            <person name="Debuchy R."/>
            <person name="Gladieux P."/>
            <person name="Hiltunen Thoren M."/>
            <person name="Johannesson H."/>
        </authorList>
    </citation>
    <scope>NUCLEOTIDE SEQUENCE</scope>
    <source>
        <strain evidence="1">PSN309</strain>
    </source>
</reference>
<dbReference type="Proteomes" id="UP001302126">
    <property type="component" value="Unassembled WGS sequence"/>
</dbReference>
<protein>
    <submittedName>
        <fullName evidence="1">Uncharacterized protein</fullName>
    </submittedName>
</protein>
<organism evidence="1 2">
    <name type="scientific">Podospora australis</name>
    <dbReference type="NCBI Taxonomy" id="1536484"/>
    <lineage>
        <taxon>Eukaryota</taxon>
        <taxon>Fungi</taxon>
        <taxon>Dikarya</taxon>
        <taxon>Ascomycota</taxon>
        <taxon>Pezizomycotina</taxon>
        <taxon>Sordariomycetes</taxon>
        <taxon>Sordariomycetidae</taxon>
        <taxon>Sordariales</taxon>
        <taxon>Podosporaceae</taxon>
        <taxon>Podospora</taxon>
    </lineage>
</organism>
<dbReference type="AlphaFoldDB" id="A0AAN6WHF9"/>
<accession>A0AAN6WHF9</accession>
<evidence type="ECO:0000313" key="1">
    <source>
        <dbReference type="EMBL" id="KAK4182164.1"/>
    </source>
</evidence>
<dbReference type="EMBL" id="MU864732">
    <property type="protein sequence ID" value="KAK4182164.1"/>
    <property type="molecule type" value="Genomic_DNA"/>
</dbReference>
<keyword evidence="2" id="KW-1185">Reference proteome</keyword>
<gene>
    <name evidence="1" type="ORF">QBC35DRAFT_457574</name>
</gene>
<evidence type="ECO:0000313" key="2">
    <source>
        <dbReference type="Proteomes" id="UP001302126"/>
    </source>
</evidence>
<comment type="caution">
    <text evidence="1">The sequence shown here is derived from an EMBL/GenBank/DDBJ whole genome shotgun (WGS) entry which is preliminary data.</text>
</comment>
<proteinExistence type="predicted"/>
<sequence>MASNSTTPIDCGFNGNPDLTGLGLRLSFYIQCITSALAAAFLNQHFDYIQSSSTAFYLATLPYLSGRSAMPAIVIIYAEATHSLALPRQIVRSVLLFSSMTYGAWFWHTGIDRLPPVEGCIEVNAYQFRKIDLRSDANRGVYKALSTMWASWKTDDREAIAERLAQWREEARKNPKSCVGWTIGIMSGLVIFSPES</sequence>
<reference evidence="1" key="2">
    <citation type="submission" date="2023-05" db="EMBL/GenBank/DDBJ databases">
        <authorList>
            <consortium name="Lawrence Berkeley National Laboratory"/>
            <person name="Steindorff A."/>
            <person name="Hensen N."/>
            <person name="Bonometti L."/>
            <person name="Westerberg I."/>
            <person name="Brannstrom I.O."/>
            <person name="Guillou S."/>
            <person name="Cros-Aarteil S."/>
            <person name="Calhoun S."/>
            <person name="Haridas S."/>
            <person name="Kuo A."/>
            <person name="Mondo S."/>
            <person name="Pangilinan J."/>
            <person name="Riley R."/>
            <person name="Labutti K."/>
            <person name="Andreopoulos B."/>
            <person name="Lipzen A."/>
            <person name="Chen C."/>
            <person name="Yanf M."/>
            <person name="Daum C."/>
            <person name="Ng V."/>
            <person name="Clum A."/>
            <person name="Ohm R."/>
            <person name="Martin F."/>
            <person name="Silar P."/>
            <person name="Natvig D."/>
            <person name="Lalanne C."/>
            <person name="Gautier V."/>
            <person name="Ament-Velasquez S.L."/>
            <person name="Kruys A."/>
            <person name="Hutchinson M.I."/>
            <person name="Powell A.J."/>
            <person name="Barry K."/>
            <person name="Miller A.N."/>
            <person name="Grigoriev I.V."/>
            <person name="Debuchy R."/>
            <person name="Gladieux P."/>
            <person name="Thoren M.H."/>
            <person name="Johannesson H."/>
        </authorList>
    </citation>
    <scope>NUCLEOTIDE SEQUENCE</scope>
    <source>
        <strain evidence="1">PSN309</strain>
    </source>
</reference>